<reference evidence="1 2" key="1">
    <citation type="journal article" date="2014" name="Am. J. Bot.">
        <title>Genome assembly and annotation for red clover (Trifolium pratense; Fabaceae).</title>
        <authorList>
            <person name="Istvanek J."/>
            <person name="Jaros M."/>
            <person name="Krenek A."/>
            <person name="Repkova J."/>
        </authorList>
    </citation>
    <scope>NUCLEOTIDE SEQUENCE [LARGE SCALE GENOMIC DNA]</scope>
    <source>
        <strain evidence="2">cv. Tatra</strain>
        <tissue evidence="1">Young leaves</tissue>
    </source>
</reference>
<protein>
    <submittedName>
        <fullName evidence="1">SGT1-like protein</fullName>
    </submittedName>
</protein>
<sequence length="265" mass="30855">MIDAVDNLASENRHISEYMKSCEVFFVHLCEAARFHPVQTMIYNSLLPREDDSYEDDCYAIRPFQDEEEPFLHDKDNCDVYSLVKGKGPINSYLKVETQPFIGDLIKSFSKLSKTWFVYVLTGKQLFPLNKDECLKLHIKSKKSLRSTLATLCNIDLELLIKDWKKMSENGKLVQQTFRDPKIYPELPARDWKEEYAEAELGLKIACGLEMMYQQRKRDEVEGKGSTWEAFTLAKFSMFIVTSPPEIKEFASFPQFFSLLFCTIQ</sequence>
<comment type="caution">
    <text evidence="1">The sequence shown here is derived from an EMBL/GenBank/DDBJ whole genome shotgun (WGS) entry which is preliminary data.</text>
</comment>
<accession>A0A2K3MG03</accession>
<reference evidence="1 2" key="2">
    <citation type="journal article" date="2017" name="Front. Plant Sci.">
        <title>Gene Classification and Mining of Molecular Markers Useful in Red Clover (Trifolium pratense) Breeding.</title>
        <authorList>
            <person name="Istvanek J."/>
            <person name="Dluhosova J."/>
            <person name="Dluhos P."/>
            <person name="Patkova L."/>
            <person name="Nedelnik J."/>
            <person name="Repkova J."/>
        </authorList>
    </citation>
    <scope>NUCLEOTIDE SEQUENCE [LARGE SCALE GENOMIC DNA]</scope>
    <source>
        <strain evidence="2">cv. Tatra</strain>
        <tissue evidence="1">Young leaves</tissue>
    </source>
</reference>
<dbReference type="Proteomes" id="UP000236291">
    <property type="component" value="Unassembled WGS sequence"/>
</dbReference>
<name>A0A2K3MG03_TRIPR</name>
<dbReference type="EMBL" id="ASHM01060675">
    <property type="protein sequence ID" value="PNX89718.1"/>
    <property type="molecule type" value="Genomic_DNA"/>
</dbReference>
<gene>
    <name evidence="1" type="ORF">L195_g045840</name>
</gene>
<evidence type="ECO:0000313" key="1">
    <source>
        <dbReference type="EMBL" id="PNX89718.1"/>
    </source>
</evidence>
<organism evidence="1 2">
    <name type="scientific">Trifolium pratense</name>
    <name type="common">Red clover</name>
    <dbReference type="NCBI Taxonomy" id="57577"/>
    <lineage>
        <taxon>Eukaryota</taxon>
        <taxon>Viridiplantae</taxon>
        <taxon>Streptophyta</taxon>
        <taxon>Embryophyta</taxon>
        <taxon>Tracheophyta</taxon>
        <taxon>Spermatophyta</taxon>
        <taxon>Magnoliopsida</taxon>
        <taxon>eudicotyledons</taxon>
        <taxon>Gunneridae</taxon>
        <taxon>Pentapetalae</taxon>
        <taxon>rosids</taxon>
        <taxon>fabids</taxon>
        <taxon>Fabales</taxon>
        <taxon>Fabaceae</taxon>
        <taxon>Papilionoideae</taxon>
        <taxon>50 kb inversion clade</taxon>
        <taxon>NPAAA clade</taxon>
        <taxon>Hologalegina</taxon>
        <taxon>IRL clade</taxon>
        <taxon>Trifolieae</taxon>
        <taxon>Trifolium</taxon>
    </lineage>
</organism>
<dbReference type="STRING" id="57577.A0A2K3MG03"/>
<proteinExistence type="predicted"/>
<dbReference type="InterPro" id="IPR010770">
    <property type="entry name" value="Ecd"/>
</dbReference>
<dbReference type="Pfam" id="PF07093">
    <property type="entry name" value="SGT1"/>
    <property type="match status" value="1"/>
</dbReference>
<dbReference type="AlphaFoldDB" id="A0A2K3MG03"/>
<evidence type="ECO:0000313" key="2">
    <source>
        <dbReference type="Proteomes" id="UP000236291"/>
    </source>
</evidence>